<organism evidence="2 3">
    <name type="scientific">Anaerorhabdus furcosa</name>
    <dbReference type="NCBI Taxonomy" id="118967"/>
    <lineage>
        <taxon>Bacteria</taxon>
        <taxon>Bacillati</taxon>
        <taxon>Bacillota</taxon>
        <taxon>Erysipelotrichia</taxon>
        <taxon>Erysipelotrichales</taxon>
        <taxon>Erysipelotrichaceae</taxon>
        <taxon>Anaerorhabdus</taxon>
    </lineage>
</organism>
<dbReference type="InterPro" id="IPR009081">
    <property type="entry name" value="PP-bd_ACP"/>
</dbReference>
<evidence type="ECO:0000313" key="2">
    <source>
        <dbReference type="EMBL" id="SJZ83996.1"/>
    </source>
</evidence>
<dbReference type="RefSeq" id="WP_078712186.1">
    <property type="nucleotide sequence ID" value="NZ_FUWY01000005.1"/>
</dbReference>
<dbReference type="STRING" id="118967.SAMN02745191_1780"/>
<dbReference type="Gene3D" id="1.10.1200.10">
    <property type="entry name" value="ACP-like"/>
    <property type="match status" value="1"/>
</dbReference>
<feature type="domain" description="Carrier" evidence="1">
    <location>
        <begin position="1"/>
        <end position="74"/>
    </location>
</feature>
<evidence type="ECO:0000259" key="1">
    <source>
        <dbReference type="PROSITE" id="PS50075"/>
    </source>
</evidence>
<dbReference type="PROSITE" id="PS50075">
    <property type="entry name" value="CARRIER"/>
    <property type="match status" value="1"/>
</dbReference>
<evidence type="ECO:0000313" key="3">
    <source>
        <dbReference type="Proteomes" id="UP000243297"/>
    </source>
</evidence>
<dbReference type="OrthoDB" id="9804551at2"/>
<dbReference type="SUPFAM" id="SSF47336">
    <property type="entry name" value="ACP-like"/>
    <property type="match status" value="1"/>
</dbReference>
<name>A0A1T4NY67_9FIRM</name>
<dbReference type="InterPro" id="IPR036736">
    <property type="entry name" value="ACP-like_sf"/>
</dbReference>
<dbReference type="EMBL" id="FUWY01000005">
    <property type="protein sequence ID" value="SJZ83996.1"/>
    <property type="molecule type" value="Genomic_DNA"/>
</dbReference>
<dbReference type="Pfam" id="PF00550">
    <property type="entry name" value="PP-binding"/>
    <property type="match status" value="1"/>
</dbReference>
<gene>
    <name evidence="2" type="ORF">SAMN02745191_1780</name>
</gene>
<dbReference type="Proteomes" id="UP000243297">
    <property type="component" value="Unassembled WGS sequence"/>
</dbReference>
<reference evidence="3" key="1">
    <citation type="submission" date="2017-02" db="EMBL/GenBank/DDBJ databases">
        <authorList>
            <person name="Varghese N."/>
            <person name="Submissions S."/>
        </authorList>
    </citation>
    <scope>NUCLEOTIDE SEQUENCE [LARGE SCALE GENOMIC DNA]</scope>
    <source>
        <strain evidence="3">ATCC 25662</strain>
    </source>
</reference>
<protein>
    <submittedName>
        <fullName evidence="2">Phosphopantetheine attachment site</fullName>
    </submittedName>
</protein>
<proteinExistence type="predicted"/>
<accession>A0A1T4NY67</accession>
<dbReference type="AlphaFoldDB" id="A0A1T4NY67"/>
<keyword evidence="3" id="KW-1185">Reference proteome</keyword>
<sequence>METFNTIKGYLEQSINKKCEVMEETTFEELGLDSFGVVDFALGLEEKFGITFFDEELHDINTIKDMVDVLNRHII</sequence>